<dbReference type="PANTHER" id="PTHR43767:SF7">
    <property type="entry name" value="MEDIUM_LONG-CHAIN-FATTY-ACID--COA LIGASE FADD8"/>
    <property type="match status" value="1"/>
</dbReference>
<dbReference type="PANTHER" id="PTHR43767">
    <property type="entry name" value="LONG-CHAIN-FATTY-ACID--COA LIGASE"/>
    <property type="match status" value="1"/>
</dbReference>
<name>A0A1B1YQ51_9GAMM</name>
<evidence type="ECO:0000259" key="2">
    <source>
        <dbReference type="Pfam" id="PF13193"/>
    </source>
</evidence>
<evidence type="ECO:0000313" key="4">
    <source>
        <dbReference type="Proteomes" id="UP000092952"/>
    </source>
</evidence>
<dbReference type="Proteomes" id="UP000092952">
    <property type="component" value="Chromosome"/>
</dbReference>
<dbReference type="PROSITE" id="PS00455">
    <property type="entry name" value="AMP_BINDING"/>
    <property type="match status" value="1"/>
</dbReference>
<dbReference type="InterPro" id="IPR045851">
    <property type="entry name" value="AMP-bd_C_sf"/>
</dbReference>
<evidence type="ECO:0000259" key="1">
    <source>
        <dbReference type="Pfam" id="PF00501"/>
    </source>
</evidence>
<keyword evidence="4" id="KW-1185">Reference proteome</keyword>
<gene>
    <name evidence="3" type="ORF">PG2T_00855</name>
</gene>
<feature type="domain" description="AMP-dependent synthetase/ligase" evidence="1">
    <location>
        <begin position="9"/>
        <end position="375"/>
    </location>
</feature>
<dbReference type="InterPro" id="IPR025110">
    <property type="entry name" value="AMP-bd_C"/>
</dbReference>
<organism evidence="3 4">
    <name type="scientific">Immundisolibacter cernigliae</name>
    <dbReference type="NCBI Taxonomy" id="1810504"/>
    <lineage>
        <taxon>Bacteria</taxon>
        <taxon>Pseudomonadati</taxon>
        <taxon>Pseudomonadota</taxon>
        <taxon>Gammaproteobacteria</taxon>
        <taxon>Immundisolibacterales</taxon>
        <taxon>Immundisolibacteraceae</taxon>
        <taxon>Immundisolibacter</taxon>
    </lineage>
</organism>
<feature type="domain" description="AMP-binding enzyme C-terminal" evidence="2">
    <location>
        <begin position="426"/>
        <end position="500"/>
    </location>
</feature>
<dbReference type="InParanoid" id="A0A1B1YQ51"/>
<proteinExistence type="predicted"/>
<keyword evidence="3" id="KW-0436">Ligase</keyword>
<dbReference type="Gene3D" id="3.40.50.12780">
    <property type="entry name" value="N-terminal domain of ligase-like"/>
    <property type="match status" value="1"/>
</dbReference>
<dbReference type="KEGG" id="gbi:PG2T_00855"/>
<dbReference type="InterPro" id="IPR020845">
    <property type="entry name" value="AMP-binding_CS"/>
</dbReference>
<dbReference type="Pfam" id="PF13193">
    <property type="entry name" value="AMP-binding_C"/>
    <property type="match status" value="1"/>
</dbReference>
<dbReference type="OrthoDB" id="9761989at2"/>
<dbReference type="EMBL" id="CP014671">
    <property type="protein sequence ID" value="ANX02885.1"/>
    <property type="molecule type" value="Genomic_DNA"/>
</dbReference>
<evidence type="ECO:0000313" key="3">
    <source>
        <dbReference type="EMBL" id="ANX02885.1"/>
    </source>
</evidence>
<dbReference type="STRING" id="1810504.PG2T_00855"/>
<protein>
    <submittedName>
        <fullName evidence="3">CoA ligase</fullName>
    </submittedName>
</protein>
<dbReference type="AlphaFoldDB" id="A0A1B1YQ51"/>
<dbReference type="Pfam" id="PF00501">
    <property type="entry name" value="AMP-binding"/>
    <property type="match status" value="1"/>
</dbReference>
<dbReference type="InterPro" id="IPR000873">
    <property type="entry name" value="AMP-dep_synth/lig_dom"/>
</dbReference>
<dbReference type="SUPFAM" id="SSF56801">
    <property type="entry name" value="Acetyl-CoA synthetase-like"/>
    <property type="match status" value="1"/>
</dbReference>
<dbReference type="InterPro" id="IPR042099">
    <property type="entry name" value="ANL_N_sf"/>
</dbReference>
<dbReference type="Gene3D" id="3.30.300.30">
    <property type="match status" value="1"/>
</dbReference>
<sequence>MLPRDYIARCATHYPDRIAYHDGDRALSWQQVHARSDRLAAALQGLGLKKGDAAAILSHEHLEVYEHLYACYKTGLLRCGINWRYAPREMLHVIRDSNARVILVQANCVPLLAEILDDIRADGRILIGYGGAHGLQHDYETLIDRADARPRPTELDQDDLIALSYTSGTTGLPKGVMLTQGAMRDSMLYTVLGIGLRYEDVWFPPTASGWITFVLGSMNLMNGMTVVLPNGDFDTARFLQFVGRYRVTATIIVPLMMQRLLDEYDRGGYDLSSLRLVTYGSSPARPALIRRTMDTFGCELMQLYGITETTGGWVSFLHHDDHLRGLSERPELLTSCGRGGVHMELSIRDERGRPLAAGEVGEVWIRASTNMRGYLNLPDLTAQTLVDGWLKTHDLGRLDADGYLYLTDRKNFLIISGAANVYPSVVETVLAEHPAVREVAVIGAPHPEWGEAVVATVSLREGTSASAAELLAFCRPRLAKYEVPKHIEIIDDLPKGLTGKVLKKNIQGWYRDNPARLPWKAVD</sequence>
<reference evidence="4" key="1">
    <citation type="submission" date="2016-03" db="EMBL/GenBank/DDBJ databases">
        <title>Complete genome sequence of Solimmundus cernigliae, representing a novel lineage of polycyclic aromatic hydrocarbon degraders within the Gammaproteobacteria.</title>
        <authorList>
            <person name="Singleton D.R."/>
            <person name="Dickey A.N."/>
            <person name="Scholl E.H."/>
            <person name="Wright F.A."/>
            <person name="Aitken M.D."/>
        </authorList>
    </citation>
    <scope>NUCLEOTIDE SEQUENCE [LARGE SCALE GENOMIC DNA]</scope>
    <source>
        <strain evidence="4">TR3.2</strain>
    </source>
</reference>
<dbReference type="GO" id="GO:0016877">
    <property type="term" value="F:ligase activity, forming carbon-sulfur bonds"/>
    <property type="evidence" value="ECO:0007669"/>
    <property type="project" value="UniProtKB-ARBA"/>
</dbReference>
<dbReference type="RefSeq" id="WP_068802398.1">
    <property type="nucleotide sequence ID" value="NZ_CP014671.1"/>
</dbReference>
<accession>A0A1B1YQ51</accession>
<dbReference type="InterPro" id="IPR050237">
    <property type="entry name" value="ATP-dep_AMP-bd_enzyme"/>
</dbReference>